<reference evidence="6 7" key="1">
    <citation type="journal article" date="2009" name="Stand. Genomic Sci.">
        <title>Complete genome sequence of Desulfomicrobium baculatum type strain (X).</title>
        <authorList>
            <person name="Copeland A."/>
            <person name="Spring S."/>
            <person name="Goker M."/>
            <person name="Schneider S."/>
            <person name="Lapidus A."/>
            <person name="Del Rio T.G."/>
            <person name="Tice H."/>
            <person name="Cheng J.F."/>
            <person name="Chen F."/>
            <person name="Nolan M."/>
            <person name="Bruce D."/>
            <person name="Goodwin L."/>
            <person name="Pitluck S."/>
            <person name="Ivanova N."/>
            <person name="Mavrommatis K."/>
            <person name="Ovchinnikova G."/>
            <person name="Pati A."/>
            <person name="Chen A."/>
            <person name="Palaniappan K."/>
            <person name="Land M."/>
            <person name="Hauser L."/>
            <person name="Chang Y.J."/>
            <person name="Jeffries C.C."/>
            <person name="Meincke L."/>
            <person name="Sims D."/>
            <person name="Brettin T."/>
            <person name="Detter J.C."/>
            <person name="Han C."/>
            <person name="Chain P."/>
            <person name="Bristow J."/>
            <person name="Eisen J.A."/>
            <person name="Markowitz V."/>
            <person name="Hugenholtz P."/>
            <person name="Kyrpides N.C."/>
            <person name="Klenk H.P."/>
            <person name="Lucas S."/>
        </authorList>
    </citation>
    <scope>NUCLEOTIDE SEQUENCE [LARGE SCALE GENOMIC DNA]</scope>
    <source>
        <strain evidence="7">DSM 4028 / VKM B-1378 / X</strain>
    </source>
</reference>
<dbReference type="Pfam" id="PF00990">
    <property type="entry name" value="GGDEF"/>
    <property type="match status" value="1"/>
</dbReference>
<dbReference type="GO" id="GO:1902201">
    <property type="term" value="P:negative regulation of bacterial-type flagellum-dependent cell motility"/>
    <property type="evidence" value="ECO:0007669"/>
    <property type="project" value="TreeGrafter"/>
</dbReference>
<keyword evidence="3" id="KW-0812">Transmembrane</keyword>
<dbReference type="SUPFAM" id="SSF55073">
    <property type="entry name" value="Nucleotide cyclase"/>
    <property type="match status" value="1"/>
</dbReference>
<dbReference type="CDD" id="cd01949">
    <property type="entry name" value="GGDEF"/>
    <property type="match status" value="1"/>
</dbReference>
<dbReference type="Gene3D" id="3.30.70.270">
    <property type="match status" value="1"/>
</dbReference>
<protein>
    <recommendedName>
        <fullName evidence="1">diguanylate cyclase</fullName>
        <ecNumber evidence="1">2.7.7.65</ecNumber>
    </recommendedName>
</protein>
<dbReference type="FunFam" id="3.30.70.270:FF:000001">
    <property type="entry name" value="Diguanylate cyclase domain protein"/>
    <property type="match status" value="1"/>
</dbReference>
<dbReference type="STRING" id="525897.Dbac_3141"/>
<keyword evidence="3" id="KW-1133">Transmembrane helix</keyword>
<dbReference type="PROSITE" id="PS50885">
    <property type="entry name" value="HAMP"/>
    <property type="match status" value="1"/>
</dbReference>
<dbReference type="Gene3D" id="6.10.340.10">
    <property type="match status" value="1"/>
</dbReference>
<dbReference type="RefSeq" id="WP_015775305.1">
    <property type="nucleotide sequence ID" value="NC_013173.1"/>
</dbReference>
<dbReference type="GO" id="GO:0007165">
    <property type="term" value="P:signal transduction"/>
    <property type="evidence" value="ECO:0007669"/>
    <property type="project" value="InterPro"/>
</dbReference>
<evidence type="ECO:0000313" key="6">
    <source>
        <dbReference type="EMBL" id="ACU91216.1"/>
    </source>
</evidence>
<organism evidence="6 7">
    <name type="scientific">Desulfomicrobium baculatum (strain DSM 4028 / VKM B-1378 / X)</name>
    <name type="common">Desulfovibrio baculatus</name>
    <dbReference type="NCBI Taxonomy" id="525897"/>
    <lineage>
        <taxon>Bacteria</taxon>
        <taxon>Pseudomonadati</taxon>
        <taxon>Thermodesulfobacteriota</taxon>
        <taxon>Desulfovibrionia</taxon>
        <taxon>Desulfovibrionales</taxon>
        <taxon>Desulfomicrobiaceae</taxon>
        <taxon>Desulfomicrobium</taxon>
    </lineage>
</organism>
<dbReference type="eggNOG" id="COG3706">
    <property type="taxonomic scope" value="Bacteria"/>
</dbReference>
<evidence type="ECO:0000259" key="4">
    <source>
        <dbReference type="PROSITE" id="PS50885"/>
    </source>
</evidence>
<dbReference type="InterPro" id="IPR000160">
    <property type="entry name" value="GGDEF_dom"/>
</dbReference>
<dbReference type="Pfam" id="PF05228">
    <property type="entry name" value="CHASE4"/>
    <property type="match status" value="1"/>
</dbReference>
<dbReference type="PROSITE" id="PS50887">
    <property type="entry name" value="GGDEF"/>
    <property type="match status" value="1"/>
</dbReference>
<name>C7LX06_DESBD</name>
<dbReference type="PANTHER" id="PTHR45138">
    <property type="entry name" value="REGULATORY COMPONENTS OF SENSORY TRANSDUCTION SYSTEM"/>
    <property type="match status" value="1"/>
</dbReference>
<dbReference type="Pfam" id="PF00672">
    <property type="entry name" value="HAMP"/>
    <property type="match status" value="1"/>
</dbReference>
<dbReference type="GO" id="GO:0005886">
    <property type="term" value="C:plasma membrane"/>
    <property type="evidence" value="ECO:0007669"/>
    <property type="project" value="TreeGrafter"/>
</dbReference>
<feature type="transmembrane region" description="Helical" evidence="3">
    <location>
        <begin position="276"/>
        <end position="296"/>
    </location>
</feature>
<dbReference type="CDD" id="cd06225">
    <property type="entry name" value="HAMP"/>
    <property type="match status" value="1"/>
</dbReference>
<dbReference type="GO" id="GO:0052621">
    <property type="term" value="F:diguanylate cyclase activity"/>
    <property type="evidence" value="ECO:0007669"/>
    <property type="project" value="UniProtKB-EC"/>
</dbReference>
<evidence type="ECO:0000256" key="3">
    <source>
        <dbReference type="SAM" id="Phobius"/>
    </source>
</evidence>
<gene>
    <name evidence="6" type="ordered locus">Dbac_3141</name>
</gene>
<dbReference type="InterPro" id="IPR050469">
    <property type="entry name" value="Diguanylate_Cyclase"/>
</dbReference>
<dbReference type="InterPro" id="IPR003660">
    <property type="entry name" value="HAMP_dom"/>
</dbReference>
<evidence type="ECO:0000259" key="5">
    <source>
        <dbReference type="PROSITE" id="PS50887"/>
    </source>
</evidence>
<proteinExistence type="predicted"/>
<dbReference type="eggNOG" id="COG3322">
    <property type="taxonomic scope" value="Bacteria"/>
</dbReference>
<evidence type="ECO:0000256" key="2">
    <source>
        <dbReference type="ARBA" id="ARBA00034247"/>
    </source>
</evidence>
<accession>C7LX06</accession>
<dbReference type="InterPro" id="IPR007892">
    <property type="entry name" value="CHASE4"/>
</dbReference>
<feature type="domain" description="GGDEF" evidence="5">
    <location>
        <begin position="394"/>
        <end position="534"/>
    </location>
</feature>
<dbReference type="SUPFAM" id="SSF158472">
    <property type="entry name" value="HAMP domain-like"/>
    <property type="match status" value="1"/>
</dbReference>
<dbReference type="Proteomes" id="UP000002216">
    <property type="component" value="Chromosome"/>
</dbReference>
<dbReference type="SMART" id="SM00304">
    <property type="entry name" value="HAMP"/>
    <property type="match status" value="1"/>
</dbReference>
<dbReference type="GO" id="GO:0043709">
    <property type="term" value="P:cell adhesion involved in single-species biofilm formation"/>
    <property type="evidence" value="ECO:0007669"/>
    <property type="project" value="TreeGrafter"/>
</dbReference>
<dbReference type="EMBL" id="CP001629">
    <property type="protein sequence ID" value="ACU91216.1"/>
    <property type="molecule type" value="Genomic_DNA"/>
</dbReference>
<comment type="catalytic activity">
    <reaction evidence="2">
        <text>2 GTP = 3',3'-c-di-GMP + 2 diphosphate</text>
        <dbReference type="Rhea" id="RHEA:24898"/>
        <dbReference type="ChEBI" id="CHEBI:33019"/>
        <dbReference type="ChEBI" id="CHEBI:37565"/>
        <dbReference type="ChEBI" id="CHEBI:58805"/>
        <dbReference type="EC" id="2.7.7.65"/>
    </reaction>
</comment>
<dbReference type="NCBIfam" id="TIGR00254">
    <property type="entry name" value="GGDEF"/>
    <property type="match status" value="1"/>
</dbReference>
<dbReference type="OrthoDB" id="9759607at2"/>
<dbReference type="InterPro" id="IPR029787">
    <property type="entry name" value="Nucleotide_cyclase"/>
</dbReference>
<evidence type="ECO:0000256" key="1">
    <source>
        <dbReference type="ARBA" id="ARBA00012528"/>
    </source>
</evidence>
<sequence>MSIRAKVFTIIFVLFASLGVADFFVQRFVVYPSFLELENHEAGQNLQRIFHAIDRENYHLERICRDWATWDDTYDFMTTRSEVYKTSNLYDEALDSISVNVMIYCAEDGTIVWSNARDTAQQSSLALELLQKGRIAPDHPLLTMTAEEDGVNGVINTERGPLLFATRRILRSDGSGPSNGFLIVGRFVNPAMVETLSAQTRIPFEIVYPYVEERMACGTSGVTTAHIDNLDYFTRKEGKFVRVCSAYNDPAGRPIFSIQYLFPREITQKGIASIRYAMILVISSGLIVLVILNVLLQAVVLRPLQKLTNHASRLRQEEDYAQRLDLRRGDEVGVLADSLDNMVQTIRERTEDLKRANEQLTLLSMRDGLTGIPNRRMFDDSLKQEWRRAMRDKTPVSIILGDVDFFKDYNDAHGHLQGDQCLIAVAAVLQQQMNRPADLVARFGGEEFAIILADTGTDGAEHVAQSLRQAILDLHLEHGHSDAAPCLTMSFGVASMVPQPEDGDEGMAELLHRADRAMYQSKRLGRNRVIVWSDEQPESPSL</sequence>
<dbReference type="AlphaFoldDB" id="C7LX06"/>
<feature type="domain" description="HAMP" evidence="4">
    <location>
        <begin position="298"/>
        <end position="351"/>
    </location>
</feature>
<keyword evidence="3" id="KW-0472">Membrane</keyword>
<dbReference type="SMART" id="SM00267">
    <property type="entry name" value="GGDEF"/>
    <property type="match status" value="1"/>
</dbReference>
<keyword evidence="7" id="KW-1185">Reference proteome</keyword>
<dbReference type="KEGG" id="dba:Dbac_3141"/>
<evidence type="ECO:0000313" key="7">
    <source>
        <dbReference type="Proteomes" id="UP000002216"/>
    </source>
</evidence>
<dbReference type="HOGENOM" id="CLU_036190_0_0_7"/>
<dbReference type="PANTHER" id="PTHR45138:SF9">
    <property type="entry name" value="DIGUANYLATE CYCLASE DGCM-RELATED"/>
    <property type="match status" value="1"/>
</dbReference>
<dbReference type="InterPro" id="IPR043128">
    <property type="entry name" value="Rev_trsase/Diguanyl_cyclase"/>
</dbReference>
<dbReference type="EC" id="2.7.7.65" evidence="1"/>